<evidence type="ECO:0000313" key="4">
    <source>
        <dbReference type="Proteomes" id="UP000609346"/>
    </source>
</evidence>
<comment type="caution">
    <text evidence="3">The sequence shown here is derived from an EMBL/GenBank/DDBJ whole genome shotgun (WGS) entry which is preliminary data.</text>
</comment>
<feature type="compositionally biased region" description="Low complexity" evidence="1">
    <location>
        <begin position="155"/>
        <end position="165"/>
    </location>
</feature>
<feature type="transmembrane region" description="Helical" evidence="2">
    <location>
        <begin position="20"/>
        <end position="43"/>
    </location>
</feature>
<accession>A0ABR8MPR8</accession>
<feature type="region of interest" description="Disordered" evidence="1">
    <location>
        <begin position="115"/>
        <end position="221"/>
    </location>
</feature>
<proteinExistence type="predicted"/>
<name>A0ABR8MPR8_9BACL</name>
<dbReference type="NCBIfam" id="TIGR02867">
    <property type="entry name" value="spore_II_P"/>
    <property type="match status" value="1"/>
</dbReference>
<keyword evidence="2" id="KW-0812">Transmembrane</keyword>
<protein>
    <submittedName>
        <fullName evidence="3">Stage II sporulation protein P</fullName>
    </submittedName>
</protein>
<feature type="compositionally biased region" description="Low complexity" evidence="1">
    <location>
        <begin position="207"/>
        <end position="221"/>
    </location>
</feature>
<reference evidence="3 4" key="1">
    <citation type="submission" date="2020-09" db="EMBL/GenBank/DDBJ databases">
        <title>Paenibacillus sp. strain PR3 16S rRNA gene Genome sequencing and assembly.</title>
        <authorList>
            <person name="Kim J."/>
        </authorList>
    </citation>
    <scope>NUCLEOTIDE SEQUENCE [LARGE SCALE GENOMIC DNA]</scope>
    <source>
        <strain evidence="3 4">PR3</strain>
    </source>
</reference>
<dbReference type="InterPro" id="IPR010897">
    <property type="entry name" value="Spore_II_P"/>
</dbReference>
<dbReference type="Proteomes" id="UP000609346">
    <property type="component" value="Unassembled WGS sequence"/>
</dbReference>
<dbReference type="SUPFAM" id="SSF53187">
    <property type="entry name" value="Zn-dependent exopeptidases"/>
    <property type="match status" value="1"/>
</dbReference>
<dbReference type="RefSeq" id="WP_191202167.1">
    <property type="nucleotide sequence ID" value="NZ_JACXZA010000001.1"/>
</dbReference>
<keyword evidence="2" id="KW-1133">Transmembrane helix</keyword>
<dbReference type="EMBL" id="JACXZA010000001">
    <property type="protein sequence ID" value="MBD3917913.1"/>
    <property type="molecule type" value="Genomic_DNA"/>
</dbReference>
<keyword evidence="4" id="KW-1185">Reference proteome</keyword>
<gene>
    <name evidence="3" type="ORF">H8B09_04040</name>
</gene>
<organism evidence="3 4">
    <name type="scientific">Paenibacillus terricola</name>
    <dbReference type="NCBI Taxonomy" id="2763503"/>
    <lineage>
        <taxon>Bacteria</taxon>
        <taxon>Bacillati</taxon>
        <taxon>Bacillota</taxon>
        <taxon>Bacilli</taxon>
        <taxon>Bacillales</taxon>
        <taxon>Paenibacillaceae</taxon>
        <taxon>Paenibacillus</taxon>
    </lineage>
</organism>
<keyword evidence="2" id="KW-0472">Membrane</keyword>
<evidence type="ECO:0000256" key="1">
    <source>
        <dbReference type="SAM" id="MobiDB-lite"/>
    </source>
</evidence>
<evidence type="ECO:0000313" key="3">
    <source>
        <dbReference type="EMBL" id="MBD3917913.1"/>
    </source>
</evidence>
<sequence>MKRMIVTFNWSRGSRKWRNLLVTGRTFAIMSVSSMAFFVAIGLGDMIHQRTAASPVSTMKGFAANVSGTMFSDMLEMEVPAFTSEHKDSTDSVLSTKQVSAFLLQLVTDINPNNPQSLLAREMPGLSTDEPFLIRKGSGNETAIGPEDHPPLPDNTSSGSSSNAGTGTGTGSTVPDSHDPVPDETDNAPDTTVPDTTEPGGKDDSQTPPSDDSNPPANSTDNQVVFIYHSHNRESWFPIVGGKSNDPTSTKQNITLVGKRMASKLAERGIGASDSDYDYPTMIKNYKWVQSYKYSRQIVKDALAANNELKYIFDIHRDSQKRKYTTTTINGKDYAQVFFIIGQENPNWRQNEKLATEIQKGLEAKYPGISRGIWGKTSKEGNGEYNQSLSTGSLLIEVGGVDNTLEESYRTADALAEVVADLYWGDSEKVSAPKES</sequence>
<evidence type="ECO:0000256" key="2">
    <source>
        <dbReference type="SAM" id="Phobius"/>
    </source>
</evidence>
<dbReference type="Pfam" id="PF07454">
    <property type="entry name" value="SpoIIP"/>
    <property type="match status" value="1"/>
</dbReference>